<dbReference type="InterPro" id="IPR006652">
    <property type="entry name" value="Kelch_1"/>
</dbReference>
<dbReference type="InterPro" id="IPR015915">
    <property type="entry name" value="Kelch-typ_b-propeller"/>
</dbReference>
<keyword evidence="3" id="KW-1133">Transmembrane helix</keyword>
<keyword evidence="2" id="KW-0677">Repeat</keyword>
<dbReference type="Gene3D" id="2.120.10.80">
    <property type="entry name" value="Kelch-type beta propeller"/>
    <property type="match status" value="1"/>
</dbReference>
<evidence type="ECO:0000256" key="3">
    <source>
        <dbReference type="SAM" id="Phobius"/>
    </source>
</evidence>
<sequence>MGTFVDVVAHTSGIYLFRQVLSLTFFLPLALVFTLGGEINGQATSFVDAYSLQLRRSLSVAPMRTERSYHGAAVLDSNIVVAGGFDTRGRLATCEAYVVNTNRWIRLPALSEARTSPGIAALANRQLFVIGGYN</sequence>
<evidence type="ECO:0000313" key="4">
    <source>
        <dbReference type="EMBL" id="JAP60235.1"/>
    </source>
</evidence>
<name>A0A0V0J346_SCHSO</name>
<keyword evidence="3" id="KW-0472">Membrane</keyword>
<keyword evidence="1" id="KW-0880">Kelch repeat</keyword>
<organism evidence="4">
    <name type="scientific">Schistocephalus solidus</name>
    <name type="common">Tapeworm</name>
    <dbReference type="NCBI Taxonomy" id="70667"/>
    <lineage>
        <taxon>Eukaryota</taxon>
        <taxon>Metazoa</taxon>
        <taxon>Spiralia</taxon>
        <taxon>Lophotrochozoa</taxon>
        <taxon>Platyhelminthes</taxon>
        <taxon>Cestoda</taxon>
        <taxon>Eucestoda</taxon>
        <taxon>Diphyllobothriidea</taxon>
        <taxon>Diphyllobothriidae</taxon>
        <taxon>Schistocephalus</taxon>
    </lineage>
</organism>
<reference evidence="4" key="1">
    <citation type="submission" date="2016-01" db="EMBL/GenBank/DDBJ databases">
        <title>Reference transcriptome for the parasite Schistocephalus solidus: insights into the molecular evolution of parasitism.</title>
        <authorList>
            <person name="Hebert F.O."/>
            <person name="Grambauer S."/>
            <person name="Barber I."/>
            <person name="Landry C.R."/>
            <person name="Aubin-Horth N."/>
        </authorList>
    </citation>
    <scope>NUCLEOTIDE SEQUENCE</scope>
</reference>
<dbReference type="AlphaFoldDB" id="A0A0V0J346"/>
<protein>
    <submittedName>
        <fullName evidence="4">Uncharacterized protein</fullName>
    </submittedName>
</protein>
<dbReference type="SUPFAM" id="SSF117281">
    <property type="entry name" value="Kelch motif"/>
    <property type="match status" value="1"/>
</dbReference>
<dbReference type="Pfam" id="PF01344">
    <property type="entry name" value="Kelch_1"/>
    <property type="match status" value="1"/>
</dbReference>
<feature type="transmembrane region" description="Helical" evidence="3">
    <location>
        <begin position="15"/>
        <end position="35"/>
    </location>
</feature>
<accession>A0A0V0J346</accession>
<gene>
    <name evidence="4" type="ORF">TR160734</name>
</gene>
<dbReference type="PANTHER" id="PTHR46344">
    <property type="entry name" value="OS02G0202900 PROTEIN"/>
    <property type="match status" value="1"/>
</dbReference>
<proteinExistence type="predicted"/>
<evidence type="ECO:0000256" key="2">
    <source>
        <dbReference type="ARBA" id="ARBA00022737"/>
    </source>
</evidence>
<evidence type="ECO:0000256" key="1">
    <source>
        <dbReference type="ARBA" id="ARBA00022441"/>
    </source>
</evidence>
<dbReference type="PANTHER" id="PTHR46344:SF27">
    <property type="entry name" value="KELCH REPEAT SUPERFAMILY PROTEIN"/>
    <property type="match status" value="1"/>
</dbReference>
<keyword evidence="3" id="KW-0812">Transmembrane</keyword>
<dbReference type="SMART" id="SM00612">
    <property type="entry name" value="Kelch"/>
    <property type="match status" value="2"/>
</dbReference>
<dbReference type="EMBL" id="GEEE01002990">
    <property type="protein sequence ID" value="JAP60235.1"/>
    <property type="molecule type" value="Transcribed_RNA"/>
</dbReference>